<protein>
    <submittedName>
        <fullName evidence="6">Glycosyl hydrolase 5 family protein</fullName>
    </submittedName>
</protein>
<accession>A0AAW2J5T0</accession>
<organism evidence="6">
    <name type="scientific">Sesamum calycinum</name>
    <dbReference type="NCBI Taxonomy" id="2727403"/>
    <lineage>
        <taxon>Eukaryota</taxon>
        <taxon>Viridiplantae</taxon>
        <taxon>Streptophyta</taxon>
        <taxon>Embryophyta</taxon>
        <taxon>Tracheophyta</taxon>
        <taxon>Spermatophyta</taxon>
        <taxon>Magnoliopsida</taxon>
        <taxon>eudicotyledons</taxon>
        <taxon>Gunneridae</taxon>
        <taxon>Pentapetalae</taxon>
        <taxon>asterids</taxon>
        <taxon>lamiids</taxon>
        <taxon>Lamiales</taxon>
        <taxon>Pedaliaceae</taxon>
        <taxon>Sesamum</taxon>
    </lineage>
</organism>
<dbReference type="GO" id="GO:0000272">
    <property type="term" value="P:polysaccharide catabolic process"/>
    <property type="evidence" value="ECO:0007669"/>
    <property type="project" value="InterPro"/>
</dbReference>
<evidence type="ECO:0000256" key="3">
    <source>
        <dbReference type="ARBA" id="ARBA00023295"/>
    </source>
</evidence>
<dbReference type="Pfam" id="PF00150">
    <property type="entry name" value="Cellulase"/>
    <property type="match status" value="1"/>
</dbReference>
<keyword evidence="2 4" id="KW-0378">Hydrolase</keyword>
<evidence type="ECO:0000256" key="2">
    <source>
        <dbReference type="ARBA" id="ARBA00022801"/>
    </source>
</evidence>
<dbReference type="PANTHER" id="PTHR31263">
    <property type="entry name" value="CELLULASE FAMILY PROTEIN (AFU_ORTHOLOGUE AFUA_5G14560)"/>
    <property type="match status" value="1"/>
</dbReference>
<feature type="domain" description="Glycoside hydrolase family 5" evidence="5">
    <location>
        <begin position="11"/>
        <end position="214"/>
    </location>
</feature>
<dbReference type="PANTHER" id="PTHR31263:SF68">
    <property type="entry name" value="GLYCOSIDE HYDROLASE FAMILY 5 DOMAIN-CONTAINING PROTEIN"/>
    <property type="match status" value="1"/>
</dbReference>
<keyword evidence="3 4" id="KW-0326">Glycosidase</keyword>
<dbReference type="GO" id="GO:0004553">
    <property type="term" value="F:hydrolase activity, hydrolyzing O-glycosyl compounds"/>
    <property type="evidence" value="ECO:0007669"/>
    <property type="project" value="InterPro"/>
</dbReference>
<comment type="caution">
    <text evidence="6">The sequence shown here is derived from an EMBL/GenBank/DDBJ whole genome shotgun (WGS) entry which is preliminary data.</text>
</comment>
<dbReference type="InterPro" id="IPR035992">
    <property type="entry name" value="Ricin_B-like_lectins"/>
</dbReference>
<dbReference type="AlphaFoldDB" id="A0AAW2J5T0"/>
<dbReference type="InterPro" id="IPR001547">
    <property type="entry name" value="Glyco_hydro_5"/>
</dbReference>
<sequence length="397" mass="43982">MIAEGLEKKPLSYIARQIVATGFNCVRFTWATFMFTRPDYSKLTVSESLDKYGLKDAKAGLVKNNPQFLNMNVVEVHQAVVNELGKNKVMVVLDNHVSQPKWCCGGGDGNGFFGDAEFDPTEWLQGLAAVARTYKGNSAVIGMSLRNELRGDRQNEADWYKYMQEGAATIHRENPDCLVIVSGLSYDTNLGFLKAKPLGVNLNNKLVYEAHCYMLREGTVNLEEVYGVNDLNWDRPRNPAFLDRLQLIRQLNQEPKTNRPTYYIMFHPQSGQCVHIGKTNIVLANCKTASYWDQHQDGGTIKVAGSPQCLGVAGDGNAARVSDDCSSNGSKWKYVSSSGLHLGAQDGEGKYLCLERNASDSTLVTKKCLCVGDNLVDFPTCADNPEVQWFKLVPANV</sequence>
<proteinExistence type="inferred from homology"/>
<dbReference type="SUPFAM" id="SSF51445">
    <property type="entry name" value="(Trans)glycosidases"/>
    <property type="match status" value="1"/>
</dbReference>
<evidence type="ECO:0000256" key="1">
    <source>
        <dbReference type="ARBA" id="ARBA00005641"/>
    </source>
</evidence>
<evidence type="ECO:0000256" key="4">
    <source>
        <dbReference type="RuleBase" id="RU361153"/>
    </source>
</evidence>
<evidence type="ECO:0000313" key="6">
    <source>
        <dbReference type="EMBL" id="KAL0289794.1"/>
    </source>
</evidence>
<gene>
    <name evidence="6" type="ORF">Scaly_2692600</name>
</gene>
<dbReference type="SUPFAM" id="SSF50370">
    <property type="entry name" value="Ricin B-like lectins"/>
    <property type="match status" value="1"/>
</dbReference>
<dbReference type="Gene3D" id="3.20.20.80">
    <property type="entry name" value="Glycosidases"/>
    <property type="match status" value="1"/>
</dbReference>
<comment type="similarity">
    <text evidence="1 4">Belongs to the glycosyl hydrolase 5 (cellulase A) family.</text>
</comment>
<evidence type="ECO:0000259" key="5">
    <source>
        <dbReference type="Pfam" id="PF00150"/>
    </source>
</evidence>
<name>A0AAW2J5T0_9LAMI</name>
<reference evidence="6" key="1">
    <citation type="submission" date="2020-06" db="EMBL/GenBank/DDBJ databases">
        <authorList>
            <person name="Li T."/>
            <person name="Hu X."/>
            <person name="Zhang T."/>
            <person name="Song X."/>
            <person name="Zhang H."/>
            <person name="Dai N."/>
            <person name="Sheng W."/>
            <person name="Hou X."/>
            <person name="Wei L."/>
        </authorList>
    </citation>
    <scope>NUCLEOTIDE SEQUENCE</scope>
    <source>
        <strain evidence="6">KEN8</strain>
        <tissue evidence="6">Leaf</tissue>
    </source>
</reference>
<dbReference type="EMBL" id="JACGWM010001675">
    <property type="protein sequence ID" value="KAL0289794.1"/>
    <property type="molecule type" value="Genomic_DNA"/>
</dbReference>
<dbReference type="InterPro" id="IPR017853">
    <property type="entry name" value="GH"/>
</dbReference>
<reference evidence="6" key="2">
    <citation type="journal article" date="2024" name="Plant">
        <title>Genomic evolution and insights into agronomic trait innovations of Sesamum species.</title>
        <authorList>
            <person name="Miao H."/>
            <person name="Wang L."/>
            <person name="Qu L."/>
            <person name="Liu H."/>
            <person name="Sun Y."/>
            <person name="Le M."/>
            <person name="Wang Q."/>
            <person name="Wei S."/>
            <person name="Zheng Y."/>
            <person name="Lin W."/>
            <person name="Duan Y."/>
            <person name="Cao H."/>
            <person name="Xiong S."/>
            <person name="Wang X."/>
            <person name="Wei L."/>
            <person name="Li C."/>
            <person name="Ma Q."/>
            <person name="Ju M."/>
            <person name="Zhao R."/>
            <person name="Li G."/>
            <person name="Mu C."/>
            <person name="Tian Q."/>
            <person name="Mei H."/>
            <person name="Zhang T."/>
            <person name="Gao T."/>
            <person name="Zhang H."/>
        </authorList>
    </citation>
    <scope>NUCLEOTIDE SEQUENCE</scope>
    <source>
        <strain evidence="6">KEN8</strain>
    </source>
</reference>